<proteinExistence type="predicted"/>
<dbReference type="SUPFAM" id="SSF55729">
    <property type="entry name" value="Acyl-CoA N-acyltransferases (Nat)"/>
    <property type="match status" value="1"/>
</dbReference>
<name>A0A286CV76_9GAMM</name>
<dbReference type="InterPro" id="IPR000182">
    <property type="entry name" value="GNAT_dom"/>
</dbReference>
<organism evidence="2 3">
    <name type="scientific">Pseudoxanthomonas wuyuanensis</name>
    <dbReference type="NCBI Taxonomy" id="1073196"/>
    <lineage>
        <taxon>Bacteria</taxon>
        <taxon>Pseudomonadati</taxon>
        <taxon>Pseudomonadota</taxon>
        <taxon>Gammaproteobacteria</taxon>
        <taxon>Lysobacterales</taxon>
        <taxon>Lysobacteraceae</taxon>
        <taxon>Pseudoxanthomonas</taxon>
    </lineage>
</organism>
<dbReference type="PROSITE" id="PS51186">
    <property type="entry name" value="GNAT"/>
    <property type="match status" value="1"/>
</dbReference>
<protein>
    <submittedName>
        <fullName evidence="2">Protein N-acetyltransferase, RimJ/RimL family</fullName>
    </submittedName>
</protein>
<evidence type="ECO:0000313" key="3">
    <source>
        <dbReference type="Proteomes" id="UP000219374"/>
    </source>
</evidence>
<keyword evidence="3" id="KW-1185">Reference proteome</keyword>
<feature type="domain" description="N-acetyltransferase" evidence="1">
    <location>
        <begin position="26"/>
        <end position="172"/>
    </location>
</feature>
<evidence type="ECO:0000313" key="2">
    <source>
        <dbReference type="EMBL" id="SOD50309.1"/>
    </source>
</evidence>
<dbReference type="PANTHER" id="PTHR43792:SF1">
    <property type="entry name" value="N-ACETYLTRANSFERASE DOMAIN-CONTAINING PROTEIN"/>
    <property type="match status" value="1"/>
</dbReference>
<sequence length="177" mass="19589">MTTAVLETERLSLFRLSERSPEDCAFTLRQLNEPSFLRNIGDRGVRTLEQARDYVFSRMVSSYRSHGYGLYGVRLKTTGQTIGSCGLIRRDALDAPDLGYALLPEFESCGYASEAAAGVLAHARTTLGLHRILAITDPANAGSIRVLEKLGFRFEKMVRLPAEDIDLKLFVSDVAES</sequence>
<keyword evidence="2" id="KW-0808">Transferase</keyword>
<dbReference type="AlphaFoldDB" id="A0A286CV76"/>
<dbReference type="InterPro" id="IPR016181">
    <property type="entry name" value="Acyl_CoA_acyltransferase"/>
</dbReference>
<dbReference type="RefSeq" id="WP_097119871.1">
    <property type="nucleotide sequence ID" value="NZ_OCND01000001.1"/>
</dbReference>
<evidence type="ECO:0000259" key="1">
    <source>
        <dbReference type="PROSITE" id="PS51186"/>
    </source>
</evidence>
<dbReference type="PANTHER" id="PTHR43792">
    <property type="entry name" value="GNAT FAMILY, PUTATIVE (AFU_ORTHOLOGUE AFUA_3G00765)-RELATED-RELATED"/>
    <property type="match status" value="1"/>
</dbReference>
<dbReference type="GO" id="GO:0016747">
    <property type="term" value="F:acyltransferase activity, transferring groups other than amino-acyl groups"/>
    <property type="evidence" value="ECO:0007669"/>
    <property type="project" value="InterPro"/>
</dbReference>
<dbReference type="EMBL" id="OCND01000001">
    <property type="protein sequence ID" value="SOD50309.1"/>
    <property type="molecule type" value="Genomic_DNA"/>
</dbReference>
<dbReference type="InterPro" id="IPR051531">
    <property type="entry name" value="N-acetyltransferase"/>
</dbReference>
<accession>A0A286CV76</accession>
<dbReference type="Pfam" id="PF13302">
    <property type="entry name" value="Acetyltransf_3"/>
    <property type="match status" value="1"/>
</dbReference>
<dbReference type="Proteomes" id="UP000219374">
    <property type="component" value="Unassembled WGS sequence"/>
</dbReference>
<gene>
    <name evidence="2" type="ORF">SAMN06296416_10154</name>
</gene>
<reference evidence="2 3" key="1">
    <citation type="submission" date="2017-09" db="EMBL/GenBank/DDBJ databases">
        <authorList>
            <person name="Ehlers B."/>
            <person name="Leendertz F.H."/>
        </authorList>
    </citation>
    <scope>NUCLEOTIDE SEQUENCE [LARGE SCALE GENOMIC DNA]</scope>
    <source>
        <strain evidence="2 3">CGMCC 1.10978</strain>
    </source>
</reference>
<dbReference type="OrthoDB" id="9798081at2"/>
<dbReference type="Gene3D" id="3.40.630.30">
    <property type="match status" value="1"/>
</dbReference>